<evidence type="ECO:0000256" key="1">
    <source>
        <dbReference type="SAM" id="MobiDB-lite"/>
    </source>
</evidence>
<name>A0A1I8A0M4_9BILA</name>
<reference evidence="4" key="1">
    <citation type="submission" date="2016-11" db="UniProtKB">
        <authorList>
            <consortium name="WormBaseParasite"/>
        </authorList>
    </citation>
    <scope>IDENTIFICATION</scope>
</reference>
<evidence type="ECO:0000313" key="4">
    <source>
        <dbReference type="WBParaSite" id="L893_g31503.t1"/>
    </source>
</evidence>
<feature type="compositionally biased region" description="Acidic residues" evidence="1">
    <location>
        <begin position="288"/>
        <end position="311"/>
    </location>
</feature>
<dbReference type="WBParaSite" id="L893_g31503.t1">
    <property type="protein sequence ID" value="L893_g31503.t1"/>
    <property type="gene ID" value="L893_g31503"/>
</dbReference>
<feature type="region of interest" description="Disordered" evidence="1">
    <location>
        <begin position="277"/>
        <end position="387"/>
    </location>
</feature>
<feature type="compositionally biased region" description="Basic and acidic residues" evidence="1">
    <location>
        <begin position="278"/>
        <end position="287"/>
    </location>
</feature>
<dbReference type="Proteomes" id="UP000095287">
    <property type="component" value="Unplaced"/>
</dbReference>
<organism evidence="3 4">
    <name type="scientific">Steinernema glaseri</name>
    <dbReference type="NCBI Taxonomy" id="37863"/>
    <lineage>
        <taxon>Eukaryota</taxon>
        <taxon>Metazoa</taxon>
        <taxon>Ecdysozoa</taxon>
        <taxon>Nematoda</taxon>
        <taxon>Chromadorea</taxon>
        <taxon>Rhabditida</taxon>
        <taxon>Tylenchina</taxon>
        <taxon>Panagrolaimomorpha</taxon>
        <taxon>Strongyloidoidea</taxon>
        <taxon>Steinernematidae</taxon>
        <taxon>Steinernema</taxon>
    </lineage>
</organism>
<dbReference type="Pfam" id="PF14780">
    <property type="entry name" value="NEPRO_N"/>
    <property type="match status" value="1"/>
</dbReference>
<accession>A0A1I8A0M4</accession>
<feature type="compositionally biased region" description="Basic residues" evidence="1">
    <location>
        <begin position="353"/>
        <end position="363"/>
    </location>
</feature>
<feature type="domain" description="Nucleolus and neural progenitor protein-like N-terminal" evidence="2">
    <location>
        <begin position="60"/>
        <end position="196"/>
    </location>
</feature>
<evidence type="ECO:0000313" key="3">
    <source>
        <dbReference type="Proteomes" id="UP000095287"/>
    </source>
</evidence>
<protein>
    <submittedName>
        <fullName evidence="4">DUF4477 domain-containing protein</fullName>
    </submittedName>
</protein>
<feature type="compositionally biased region" description="Basic residues" evidence="1">
    <location>
        <begin position="372"/>
        <end position="387"/>
    </location>
</feature>
<dbReference type="InterPro" id="IPR027951">
    <property type="entry name" value="Nepro_N"/>
</dbReference>
<evidence type="ECO:0000259" key="2">
    <source>
        <dbReference type="Pfam" id="PF14780"/>
    </source>
</evidence>
<sequence>MDLDLLQFIDAHVLQKPGRVVKSAKPVSDPQETNRLEKLRFRLSSALTALTQAGINDAQTSVNGHILSALKYKYSSPNKHMKFWVNLKKLHAQVRKLDAEGLRHTIQRLTDAVSVGSMYYLPTAEYLTHIGCLILNRIYRLDRIRVTAAKMAFVCMGYIDIGNWMTLNLLLVSVASDIAKDCLGQMIELSLIYNELAPNLREGNERLPPNVGLLRFASVKDGLIKNALSIEEPDADLMRTITYVLGVSDEDLAANYKSRLQEVSRYDRASLIKSLKISPEEEPKSGGEDEEEAEGNGVEEEDEESNEETEAKDDTPLASGGEDEEEEDNGVEEEVEESDEETETKNDTPVAVKSKKKKKKQKKLGQVLKNSIVKKKPKSKKKKKSIC</sequence>
<proteinExistence type="predicted"/>
<keyword evidence="3" id="KW-1185">Reference proteome</keyword>
<feature type="compositionally biased region" description="Acidic residues" evidence="1">
    <location>
        <begin position="321"/>
        <end position="342"/>
    </location>
</feature>
<dbReference type="AlphaFoldDB" id="A0A1I8A0M4"/>